<dbReference type="AlphaFoldDB" id="A0A843WMY8"/>
<sequence length="406" mass="43077">MLDGFVEAAVASCVVSSSETECCELLYPSELRVVFCKPSGLNSNPSGSSDPWVAARPSGSLARVWEVGCVTSLQDLCAHCSGLQLLLRGECGRSVCSCHGGAVGAGLVGSGLSLVDDGCRQVQVQCSCSSSVHLGVSATVAERACVWCGLHRCTVVLCGTGLSVFTLMVIPCCWGVCCVGLVCGLLSVRYCALCSTRSALLLTLSRCSMCHVASLVERCDTYLWLMSAWCWLVVSSGEVLPESFSIVSGGSEGLRYAVGLAGAFLRVFPERCLGGFGGGSPSTCLCCFCSSACFSVLSDGPCCLVVGLCILVKVLTRIALCRFWRRFFPGVLCVHFGPPLCCPCGSKCAVWLGCVLVMFSQDGSWHFWWRFSPKLLCAILDFVCPHGSDGLFCFLVLGVLSQMVVW</sequence>
<keyword evidence="2" id="KW-1185">Reference proteome</keyword>
<reference evidence="1" key="1">
    <citation type="submission" date="2017-07" db="EMBL/GenBank/DDBJ databases">
        <title>Taro Niue Genome Assembly and Annotation.</title>
        <authorList>
            <person name="Atibalentja N."/>
            <person name="Keating K."/>
            <person name="Fields C.J."/>
        </authorList>
    </citation>
    <scope>NUCLEOTIDE SEQUENCE</scope>
    <source>
        <strain evidence="1">Niue_2</strain>
        <tissue evidence="1">Leaf</tissue>
    </source>
</reference>
<dbReference type="EMBL" id="NMUH01003494">
    <property type="protein sequence ID" value="MQM05875.1"/>
    <property type="molecule type" value="Genomic_DNA"/>
</dbReference>
<proteinExistence type="predicted"/>
<evidence type="ECO:0000313" key="1">
    <source>
        <dbReference type="EMBL" id="MQM05875.1"/>
    </source>
</evidence>
<name>A0A843WMY8_COLES</name>
<organism evidence="1 2">
    <name type="scientific">Colocasia esculenta</name>
    <name type="common">Wild taro</name>
    <name type="synonym">Arum esculentum</name>
    <dbReference type="NCBI Taxonomy" id="4460"/>
    <lineage>
        <taxon>Eukaryota</taxon>
        <taxon>Viridiplantae</taxon>
        <taxon>Streptophyta</taxon>
        <taxon>Embryophyta</taxon>
        <taxon>Tracheophyta</taxon>
        <taxon>Spermatophyta</taxon>
        <taxon>Magnoliopsida</taxon>
        <taxon>Liliopsida</taxon>
        <taxon>Araceae</taxon>
        <taxon>Aroideae</taxon>
        <taxon>Colocasieae</taxon>
        <taxon>Colocasia</taxon>
    </lineage>
</organism>
<dbReference type="Proteomes" id="UP000652761">
    <property type="component" value="Unassembled WGS sequence"/>
</dbReference>
<protein>
    <submittedName>
        <fullName evidence="1">Uncharacterized protein</fullName>
    </submittedName>
</protein>
<comment type="caution">
    <text evidence="1">The sequence shown here is derived from an EMBL/GenBank/DDBJ whole genome shotgun (WGS) entry which is preliminary data.</text>
</comment>
<gene>
    <name evidence="1" type="ORF">Taro_038692</name>
</gene>
<evidence type="ECO:0000313" key="2">
    <source>
        <dbReference type="Proteomes" id="UP000652761"/>
    </source>
</evidence>
<accession>A0A843WMY8</accession>